<protein>
    <submittedName>
        <fullName evidence="4">Serine hydrolase</fullName>
    </submittedName>
</protein>
<dbReference type="InterPro" id="IPR001466">
    <property type="entry name" value="Beta-lactam-related"/>
</dbReference>
<organism evidence="4 5">
    <name type="scientific">Paraburkholderia edwinii</name>
    <dbReference type="NCBI Taxonomy" id="2861782"/>
    <lineage>
        <taxon>Bacteria</taxon>
        <taxon>Pseudomonadati</taxon>
        <taxon>Pseudomonadota</taxon>
        <taxon>Betaproteobacteria</taxon>
        <taxon>Burkholderiales</taxon>
        <taxon>Burkholderiaceae</taxon>
        <taxon>Paraburkholderia</taxon>
    </lineage>
</organism>
<sequence length="522" mass="55197">MTRFEQRRRLLGTALGASLVAPFSSTARAASNDSVPCAPARKPPPIPSAQIDHAIAQLDQLVTAQMTRTGVPGLAIAVVRGTRTVYAKGFGTREIGSGQPVDADTVFLLASLSKPLGASVVARQVGLGSVSWDTTVRKHLPWFTLSDPEASEAVTIADLYAHRSGLPDHAGDRLEDMGYGQTEILERLRYLPLHGFRNSYAYTNFGLTAAAISVAAAANTDWATLSEEAIYQPLGMTSTSSRHADFAARANRATGHVKRGDRWVVGPGNMPDAQAPAGGASSSVNDMAKWLAMMLGQGMFDGKRIVDAAALNAAVSQQVQSAPPGATHPASYYGYGFNVGVTESGRASYSHSGAFAVGAATNFVVVPSTGVAIIALTNGFPMGVPETITAQFFDLVQFGAIKRDWATLYGNALAPMMKPEGSLVGAARPASPLPPRALSTYTGAFRNDYFGPLKVSEQNGALSLAIGPVPMVRPLTHWDGDVFTFTLYNENASPGTISKASFLSDRVTLEYYNEDGMGTFVR</sequence>
<dbReference type="PANTHER" id="PTHR46825">
    <property type="entry name" value="D-ALANYL-D-ALANINE-CARBOXYPEPTIDASE/ENDOPEPTIDASE AMPH"/>
    <property type="match status" value="1"/>
</dbReference>
<evidence type="ECO:0000259" key="3">
    <source>
        <dbReference type="Pfam" id="PF11954"/>
    </source>
</evidence>
<dbReference type="SUPFAM" id="SSF56601">
    <property type="entry name" value="beta-lactamase/transpeptidase-like"/>
    <property type="match status" value="1"/>
</dbReference>
<name>A0ABX8UX22_9BURK</name>
<dbReference type="Gene3D" id="3.40.710.10">
    <property type="entry name" value="DD-peptidase/beta-lactamase superfamily"/>
    <property type="match status" value="1"/>
</dbReference>
<dbReference type="InterPro" id="IPR050491">
    <property type="entry name" value="AmpC-like"/>
</dbReference>
<feature type="chain" id="PRO_5045463169" evidence="1">
    <location>
        <begin position="30"/>
        <end position="522"/>
    </location>
</feature>
<keyword evidence="1" id="KW-0732">Signal</keyword>
<dbReference type="InterPro" id="IPR012338">
    <property type="entry name" value="Beta-lactam/transpept-like"/>
</dbReference>
<keyword evidence="4" id="KW-0378">Hydrolase</keyword>
<dbReference type="Proteomes" id="UP000826462">
    <property type="component" value="Chromosome 2"/>
</dbReference>
<evidence type="ECO:0000256" key="1">
    <source>
        <dbReference type="SAM" id="SignalP"/>
    </source>
</evidence>
<dbReference type="PROSITE" id="PS51318">
    <property type="entry name" value="TAT"/>
    <property type="match status" value="1"/>
</dbReference>
<feature type="domain" description="Peptidase S12 Pab87-related C-terminal" evidence="3">
    <location>
        <begin position="428"/>
        <end position="496"/>
    </location>
</feature>
<dbReference type="Pfam" id="PF00144">
    <property type="entry name" value="Beta-lactamase"/>
    <property type="match status" value="1"/>
</dbReference>
<evidence type="ECO:0000259" key="2">
    <source>
        <dbReference type="Pfam" id="PF00144"/>
    </source>
</evidence>
<gene>
    <name evidence="4" type="ORF">KZJ38_30960</name>
</gene>
<dbReference type="EMBL" id="CP080096">
    <property type="protein sequence ID" value="QYD71438.1"/>
    <property type="molecule type" value="Genomic_DNA"/>
</dbReference>
<dbReference type="InterPro" id="IPR006311">
    <property type="entry name" value="TAT_signal"/>
</dbReference>
<dbReference type="GO" id="GO:0016787">
    <property type="term" value="F:hydrolase activity"/>
    <property type="evidence" value="ECO:0007669"/>
    <property type="project" value="UniProtKB-KW"/>
</dbReference>
<reference evidence="4 5" key="1">
    <citation type="submission" date="2021-07" db="EMBL/GenBank/DDBJ databases">
        <title>Paraburkholderia edwinii protects Aspergillus sp. from phenazines by acting as a toxin sponge.</title>
        <authorList>
            <person name="Dahlstrom K.M."/>
            <person name="Newman D.K."/>
        </authorList>
    </citation>
    <scope>NUCLEOTIDE SEQUENCE [LARGE SCALE GENOMIC DNA]</scope>
    <source>
        <strain evidence="4 5">Pe01</strain>
    </source>
</reference>
<feature type="domain" description="Beta-lactamase-related" evidence="2">
    <location>
        <begin position="58"/>
        <end position="384"/>
    </location>
</feature>
<proteinExistence type="predicted"/>
<accession>A0ABX8UX22</accession>
<dbReference type="PANTHER" id="PTHR46825:SF15">
    <property type="entry name" value="BETA-LACTAMASE-RELATED DOMAIN-CONTAINING PROTEIN"/>
    <property type="match status" value="1"/>
</dbReference>
<keyword evidence="5" id="KW-1185">Reference proteome</keyword>
<evidence type="ECO:0000313" key="5">
    <source>
        <dbReference type="Proteomes" id="UP000826462"/>
    </source>
</evidence>
<dbReference type="RefSeq" id="WP_219800868.1">
    <property type="nucleotide sequence ID" value="NZ_CP080096.1"/>
</dbReference>
<dbReference type="Pfam" id="PF11954">
    <property type="entry name" value="DUF3471"/>
    <property type="match status" value="1"/>
</dbReference>
<evidence type="ECO:0000313" key="4">
    <source>
        <dbReference type="EMBL" id="QYD71438.1"/>
    </source>
</evidence>
<dbReference type="InterPro" id="IPR021860">
    <property type="entry name" value="Peptidase_S12_Pab87-rel_C"/>
</dbReference>
<feature type="signal peptide" evidence="1">
    <location>
        <begin position="1"/>
        <end position="29"/>
    </location>
</feature>
<dbReference type="Gene3D" id="2.40.128.600">
    <property type="match status" value="1"/>
</dbReference>